<protein>
    <submittedName>
        <fullName evidence="1">Uncharacterized protein</fullName>
    </submittedName>
</protein>
<sequence>MKEPRKNCQLGKAAYVSFTKSSFQNRVSDRGGVKKLKLEKKNIIKVI</sequence>
<evidence type="ECO:0000313" key="1">
    <source>
        <dbReference type="EMBL" id="EMJ96533.1"/>
    </source>
</evidence>
<comment type="caution">
    <text evidence="1">The sequence shown here is derived from an EMBL/GenBank/DDBJ whole genome shotgun (WGS) entry which is preliminary data.</text>
</comment>
<gene>
    <name evidence="1" type="ORF">LEP1GSC194_1588</name>
</gene>
<reference evidence="1 2" key="1">
    <citation type="submission" date="2013-01" db="EMBL/GenBank/DDBJ databases">
        <authorList>
            <person name="Harkins D.M."/>
            <person name="Durkin A.S."/>
            <person name="Brinkac L.M."/>
            <person name="Haft D.H."/>
            <person name="Selengut J.D."/>
            <person name="Sanka R."/>
            <person name="DePew J."/>
            <person name="Purushe J."/>
            <person name="Galloway R.L."/>
            <person name="Vinetz J.M."/>
            <person name="Sutton G.G."/>
            <person name="Nierman W.C."/>
            <person name="Fouts D.E."/>
        </authorList>
    </citation>
    <scope>NUCLEOTIDE SEQUENCE [LARGE SCALE GENOMIC DNA]</scope>
    <source>
        <strain evidence="1 2">79601</strain>
    </source>
</reference>
<evidence type="ECO:0000313" key="2">
    <source>
        <dbReference type="Proteomes" id="UP000011988"/>
    </source>
</evidence>
<dbReference type="AlphaFoldDB" id="M6D5M7"/>
<dbReference type="EMBL" id="ANIK01000019">
    <property type="protein sequence ID" value="EMJ96533.1"/>
    <property type="molecule type" value="Genomic_DNA"/>
</dbReference>
<proteinExistence type="predicted"/>
<dbReference type="PATRIC" id="fig|1218565.3.peg.1097"/>
<dbReference type="Proteomes" id="UP000011988">
    <property type="component" value="Unassembled WGS sequence"/>
</dbReference>
<organism evidence="1 2">
    <name type="scientific">Leptospira alstonii serovar Sichuan str. 79601</name>
    <dbReference type="NCBI Taxonomy" id="1218565"/>
    <lineage>
        <taxon>Bacteria</taxon>
        <taxon>Pseudomonadati</taxon>
        <taxon>Spirochaetota</taxon>
        <taxon>Spirochaetia</taxon>
        <taxon>Leptospirales</taxon>
        <taxon>Leptospiraceae</taxon>
        <taxon>Leptospira</taxon>
    </lineage>
</organism>
<accession>M6D5M7</accession>
<name>M6D5M7_9LEPT</name>